<dbReference type="Pfam" id="PF12796">
    <property type="entry name" value="Ank_2"/>
    <property type="match status" value="2"/>
</dbReference>
<dbReference type="PRINTS" id="PR01415">
    <property type="entry name" value="ANKYRIN"/>
</dbReference>
<evidence type="ECO:0000256" key="15">
    <source>
        <dbReference type="SAM" id="Phobius"/>
    </source>
</evidence>
<feature type="transmembrane region" description="Helical" evidence="15">
    <location>
        <begin position="430"/>
        <end position="451"/>
    </location>
</feature>
<gene>
    <name evidence="16" type="primary">LOC114657964</name>
</gene>
<keyword evidence="3" id="KW-1003">Cell membrane</keyword>
<dbReference type="InterPro" id="IPR036770">
    <property type="entry name" value="Ankyrin_rpt-contain_sf"/>
</dbReference>
<comment type="subcellular location">
    <subcellularLocation>
        <location evidence="1">Cell membrane</location>
        <topology evidence="1">Multi-pass membrane protein</topology>
    </subcellularLocation>
</comment>
<dbReference type="SUPFAM" id="SSF48403">
    <property type="entry name" value="Ankyrin repeat"/>
    <property type="match status" value="1"/>
</dbReference>
<keyword evidence="10" id="KW-0112">Calmodulin-binding</keyword>
<evidence type="ECO:0000256" key="9">
    <source>
        <dbReference type="ARBA" id="ARBA00022837"/>
    </source>
</evidence>
<keyword evidence="12" id="KW-0406">Ion transport</keyword>
<evidence type="ECO:0000256" key="13">
    <source>
        <dbReference type="ARBA" id="ARBA00023303"/>
    </source>
</evidence>
<dbReference type="GO" id="GO:0098703">
    <property type="term" value="P:calcium ion import across plasma membrane"/>
    <property type="evidence" value="ECO:0007669"/>
    <property type="project" value="TreeGrafter"/>
</dbReference>
<dbReference type="PRINTS" id="PR01765">
    <property type="entry name" value="ECACCHANNEL"/>
</dbReference>
<dbReference type="InterPro" id="IPR024862">
    <property type="entry name" value="TRPV"/>
</dbReference>
<dbReference type="PANTHER" id="PTHR10582:SF25">
    <property type="entry name" value="TRANSIENT RECEPTOR POTENTIAL CATION CHANNEL SUBFAMILY V MEMBER 6"/>
    <property type="match status" value="1"/>
</dbReference>
<keyword evidence="8" id="KW-0677">Repeat</keyword>
<feature type="transmembrane region" description="Helical" evidence="15">
    <location>
        <begin position="503"/>
        <end position="522"/>
    </location>
</feature>
<name>A0A8C4S622_ERPCA</name>
<dbReference type="PROSITE" id="PS50297">
    <property type="entry name" value="ANK_REP_REGION"/>
    <property type="match status" value="2"/>
</dbReference>
<dbReference type="GO" id="GO:0005886">
    <property type="term" value="C:plasma membrane"/>
    <property type="evidence" value="ECO:0007669"/>
    <property type="project" value="UniProtKB-SubCell"/>
</dbReference>
<dbReference type="Proteomes" id="UP000694620">
    <property type="component" value="Chromosome 9"/>
</dbReference>
<feature type="transmembrane region" description="Helical" evidence="15">
    <location>
        <begin position="567"/>
        <end position="589"/>
    </location>
</feature>
<evidence type="ECO:0000256" key="14">
    <source>
        <dbReference type="PROSITE-ProRule" id="PRU00023"/>
    </source>
</evidence>
<reference evidence="16" key="3">
    <citation type="submission" date="2025-09" db="UniProtKB">
        <authorList>
            <consortium name="Ensembl"/>
        </authorList>
    </citation>
    <scope>IDENTIFICATION</scope>
</reference>
<keyword evidence="13" id="KW-0407">Ion channel</keyword>
<feature type="transmembrane region" description="Helical" evidence="15">
    <location>
        <begin position="338"/>
        <end position="362"/>
    </location>
</feature>
<dbReference type="GO" id="GO:0005516">
    <property type="term" value="F:calmodulin binding"/>
    <property type="evidence" value="ECO:0007669"/>
    <property type="project" value="UniProtKB-KW"/>
</dbReference>
<feature type="repeat" description="ANK" evidence="14">
    <location>
        <begin position="172"/>
        <end position="204"/>
    </location>
</feature>
<evidence type="ECO:0000256" key="12">
    <source>
        <dbReference type="ARBA" id="ARBA00023065"/>
    </source>
</evidence>
<keyword evidence="15" id="KW-0472">Membrane</keyword>
<sequence>MSSADLTKTKPPLFLRANRLIREWWSELLYSYHHKKDWQEVVDEAHLQQLRSIHENLLFLAAKENDVKSIKELIKFSKTDIFEKGALGETALHIAALFNSLEAAVALIEAAPDLINEPIVSDFYEGVTALHIAVINENMNFVQELIHRGAEVDTPRATGECIQKKTKNLGYFGEHILSFAACTGKKEIVQLLIENGADIRAQDKHGNTVLHILVFQPNRINSCKIYDLIMACDLKENHRIPLDLIQNSKGLTPFKLAAAVGNSVMFQHIVNLRRIYQSCLVPRSTYLYDLSEIDSWADDNSVLELIICSESREACSILEMTPVKQLVKLKWMKYARHYFRFLMLVYILYIIIFTLCCIFRPLKLRPDNATDPRDVLLYVKKSVQESYITYSDHLRLVGELISVIGAVVILLLEIPDILRVGPTKYFGQTVLGGPFHVIIIIYSCLLLILLILRVTNSDGEMELMAFALVLAWCNVLFFFRGFEMLGPYIVIVQKVMFSDMLRFICLMTFTVIGFTAALWMAYMTQDPSADPQFGDFPTTFFVQFELSLGLLDIPLNYSVWTPNIVKVLHAALTIFGFLLIMNLLIAMLGDTQTRLAQERDEIWRGQVVATIIMLERRLPRWMWIRFGICGKQYGLENKWYLRVESSKTLTTKKRYHNIQTFNGDMNKSDLDESYKEELDISMSKVNLSTFNEESMDQSQKSLQSPEIIFNSPVHSFYFENDGLGNVYDV</sequence>
<dbReference type="GO" id="GO:0046872">
    <property type="term" value="F:metal ion binding"/>
    <property type="evidence" value="ECO:0007669"/>
    <property type="project" value="UniProtKB-KW"/>
</dbReference>
<evidence type="ECO:0000256" key="4">
    <source>
        <dbReference type="ARBA" id="ARBA00022553"/>
    </source>
</evidence>
<keyword evidence="9" id="KW-0106">Calcium</keyword>
<organism evidence="16 17">
    <name type="scientific">Erpetoichthys calabaricus</name>
    <name type="common">Rope fish</name>
    <name type="synonym">Calamoichthys calabaricus</name>
    <dbReference type="NCBI Taxonomy" id="27687"/>
    <lineage>
        <taxon>Eukaryota</taxon>
        <taxon>Metazoa</taxon>
        <taxon>Chordata</taxon>
        <taxon>Craniata</taxon>
        <taxon>Vertebrata</taxon>
        <taxon>Euteleostomi</taxon>
        <taxon>Actinopterygii</taxon>
        <taxon>Polypteriformes</taxon>
        <taxon>Polypteridae</taxon>
        <taxon>Erpetoichthys</taxon>
    </lineage>
</organism>
<keyword evidence="5" id="KW-0109">Calcium transport</keyword>
<dbReference type="InterPro" id="IPR002110">
    <property type="entry name" value="Ankyrin_rpt"/>
</dbReference>
<keyword evidence="4" id="KW-0597">Phosphoprotein</keyword>
<dbReference type="GO" id="GO:0005262">
    <property type="term" value="F:calcium channel activity"/>
    <property type="evidence" value="ECO:0007669"/>
    <property type="project" value="UniProtKB-KW"/>
</dbReference>
<reference evidence="16" key="1">
    <citation type="submission" date="2021-06" db="EMBL/GenBank/DDBJ databases">
        <authorList>
            <consortium name="Wellcome Sanger Institute Data Sharing"/>
        </authorList>
    </citation>
    <scope>NUCLEOTIDE SEQUENCE [LARGE SCALE GENOMIC DNA]</scope>
</reference>
<dbReference type="Gene3D" id="1.25.40.20">
    <property type="entry name" value="Ankyrin repeat-containing domain"/>
    <property type="match status" value="1"/>
</dbReference>
<keyword evidence="17" id="KW-1185">Reference proteome</keyword>
<evidence type="ECO:0000256" key="1">
    <source>
        <dbReference type="ARBA" id="ARBA00004651"/>
    </source>
</evidence>
<reference evidence="16" key="2">
    <citation type="submission" date="2025-08" db="UniProtKB">
        <authorList>
            <consortium name="Ensembl"/>
        </authorList>
    </citation>
    <scope>IDENTIFICATION</scope>
</reference>
<feature type="repeat" description="ANK" evidence="14">
    <location>
        <begin position="125"/>
        <end position="157"/>
    </location>
</feature>
<evidence type="ECO:0000256" key="2">
    <source>
        <dbReference type="ARBA" id="ARBA00022448"/>
    </source>
</evidence>
<dbReference type="GeneTree" id="ENSGT00940000156687"/>
<dbReference type="PROSITE" id="PS50088">
    <property type="entry name" value="ANK_REPEAT"/>
    <property type="match status" value="2"/>
</dbReference>
<evidence type="ECO:0000256" key="10">
    <source>
        <dbReference type="ARBA" id="ARBA00022860"/>
    </source>
</evidence>
<keyword evidence="15" id="KW-1133">Transmembrane helix</keyword>
<dbReference type="SMART" id="SM00248">
    <property type="entry name" value="ANK"/>
    <property type="match status" value="5"/>
</dbReference>
<keyword evidence="15" id="KW-0812">Transmembrane</keyword>
<evidence type="ECO:0000313" key="16">
    <source>
        <dbReference type="Ensembl" id="ENSECRP00000012092.1"/>
    </source>
</evidence>
<evidence type="ECO:0000256" key="3">
    <source>
        <dbReference type="ARBA" id="ARBA00022475"/>
    </source>
</evidence>
<keyword evidence="7" id="KW-0479">Metal-binding</keyword>
<dbReference type="PANTHER" id="PTHR10582">
    <property type="entry name" value="TRANSIENT RECEPTOR POTENTIAL ION CHANNEL PROTEIN"/>
    <property type="match status" value="1"/>
</dbReference>
<evidence type="ECO:0000256" key="11">
    <source>
        <dbReference type="ARBA" id="ARBA00023043"/>
    </source>
</evidence>
<evidence type="ECO:0000256" key="7">
    <source>
        <dbReference type="ARBA" id="ARBA00022723"/>
    </source>
</evidence>
<evidence type="ECO:0000256" key="8">
    <source>
        <dbReference type="ARBA" id="ARBA00022737"/>
    </source>
</evidence>
<dbReference type="CDD" id="cd22192">
    <property type="entry name" value="TRPV5-6"/>
    <property type="match status" value="1"/>
</dbReference>
<dbReference type="InterPro" id="IPR008344">
    <property type="entry name" value="TRPV5/TRPV6"/>
</dbReference>
<keyword evidence="6" id="KW-0107">Calcium channel</keyword>
<keyword evidence="11 14" id="KW-0040">ANK repeat</keyword>
<dbReference type="AlphaFoldDB" id="A0A8C4S622"/>
<evidence type="ECO:0000256" key="6">
    <source>
        <dbReference type="ARBA" id="ARBA00022673"/>
    </source>
</evidence>
<evidence type="ECO:0000313" key="17">
    <source>
        <dbReference type="Proteomes" id="UP000694620"/>
    </source>
</evidence>
<feature type="transmembrane region" description="Helical" evidence="15">
    <location>
        <begin position="463"/>
        <end position="482"/>
    </location>
</feature>
<protein>
    <submittedName>
        <fullName evidence="16">Transient receptor potential cation channel subfamily V member 6-like</fullName>
    </submittedName>
</protein>
<evidence type="ECO:0000256" key="5">
    <source>
        <dbReference type="ARBA" id="ARBA00022568"/>
    </source>
</evidence>
<feature type="transmembrane region" description="Helical" evidence="15">
    <location>
        <begin position="400"/>
        <end position="418"/>
    </location>
</feature>
<dbReference type="Ensembl" id="ENSECRT00000012290.1">
    <property type="protein sequence ID" value="ENSECRP00000012092.1"/>
    <property type="gene ID" value="ENSECRG00000008059.1"/>
</dbReference>
<accession>A0A8C4S622</accession>
<proteinExistence type="predicted"/>
<keyword evidence="2" id="KW-0813">Transport</keyword>